<evidence type="ECO:0000313" key="2">
    <source>
        <dbReference type="EMBL" id="CAD2215895.1"/>
    </source>
</evidence>
<dbReference type="Gene3D" id="3.90.79.10">
    <property type="entry name" value="Nucleoside Triphosphate Pyrophosphohydrolase"/>
    <property type="match status" value="1"/>
</dbReference>
<dbReference type="Pfam" id="PF13869">
    <property type="entry name" value="NUDIX_2"/>
    <property type="match status" value="1"/>
</dbReference>
<proteinExistence type="inferred from homology"/>
<dbReference type="VEuPathDB" id="TriTrypDB:ADEAN_000335300"/>
<dbReference type="GO" id="GO:0031124">
    <property type="term" value="P:mRNA 3'-end processing"/>
    <property type="evidence" value="ECO:0007669"/>
    <property type="project" value="InterPro"/>
</dbReference>
<dbReference type="PANTHER" id="PTHR13047">
    <property type="entry name" value="PRE-MRNA CLEAVAGE FACTOR IM, 25KD SUBUNIT"/>
    <property type="match status" value="1"/>
</dbReference>
<comment type="similarity">
    <text evidence="1">Belongs to the Nudix hydrolase family. CPSF5 subfamily.</text>
</comment>
<dbReference type="PIRSF" id="PIRSF017888">
    <property type="entry name" value="CPSF-25"/>
    <property type="match status" value="1"/>
</dbReference>
<dbReference type="AlphaFoldDB" id="S9VNJ2"/>
<dbReference type="GO" id="GO:0003729">
    <property type="term" value="F:mRNA binding"/>
    <property type="evidence" value="ECO:0007669"/>
    <property type="project" value="UniProtKB-UniRule"/>
</dbReference>
<keyword evidence="1" id="KW-0963">Cytoplasm</keyword>
<dbReference type="InterPro" id="IPR016706">
    <property type="entry name" value="Cleav_polyA_spec_factor_su5"/>
</dbReference>
<dbReference type="Proteomes" id="UP000515908">
    <property type="component" value="Chromosome 05"/>
</dbReference>
<dbReference type="OrthoDB" id="277288at2759"/>
<organism evidence="2 3">
    <name type="scientific">Angomonas deanei</name>
    <dbReference type="NCBI Taxonomy" id="59799"/>
    <lineage>
        <taxon>Eukaryota</taxon>
        <taxon>Discoba</taxon>
        <taxon>Euglenozoa</taxon>
        <taxon>Kinetoplastea</taxon>
        <taxon>Metakinetoplastina</taxon>
        <taxon>Trypanosomatida</taxon>
        <taxon>Trypanosomatidae</taxon>
        <taxon>Strigomonadinae</taxon>
        <taxon>Angomonas</taxon>
    </lineage>
</organism>
<sequence>MSLKKLDVYPLHNYSVMYNGEQAKQETVLQYLTELKQSYEEEHAVQRSVEGVLVTHLNHHPHIIVLKQSNRAPKRDNQAAIRMLNQAVVAGDTFRLPGGRCRKGESEEACLLRKLGYQLLSEDDATADSSNTDTIVDVGRKRESKAASVFRVGELISKWHRPLFSPLMYPYIPPHIAFEDVKETRSIFLIHLESVVDFQLRDSSTEFVAVPLFDLYENTAKYGPVLASLPSVLSKVSINYCNDEF</sequence>
<protein>
    <recommendedName>
        <fullName evidence="1">Cleavage and polyadenylation specificity factor subunit 5</fullName>
    </recommendedName>
</protein>
<keyword evidence="1" id="KW-0694">RNA-binding</keyword>
<keyword evidence="2" id="KW-0378">Hydrolase</keyword>
<gene>
    <name evidence="2" type="ORF">ADEAN_000335300</name>
</gene>
<comment type="subcellular location">
    <subcellularLocation>
        <location evidence="1">Nucleus</location>
    </subcellularLocation>
    <subcellularLocation>
        <location evidence="1">Cytoplasm</location>
    </subcellularLocation>
</comment>
<keyword evidence="1" id="KW-0539">Nucleus</keyword>
<dbReference type="GO" id="GO:0016787">
    <property type="term" value="F:hydrolase activity"/>
    <property type="evidence" value="ECO:0007669"/>
    <property type="project" value="UniProtKB-KW"/>
</dbReference>
<evidence type="ECO:0000313" key="3">
    <source>
        <dbReference type="Proteomes" id="UP000515908"/>
    </source>
</evidence>
<dbReference type="GO" id="GO:0005849">
    <property type="term" value="C:mRNA cleavage factor complex"/>
    <property type="evidence" value="ECO:0007669"/>
    <property type="project" value="UniProtKB-UniRule"/>
</dbReference>
<comment type="subunit">
    <text evidence="1">Homodimer (via N- and C-terminus); binds RNA as homodimer. Component of the cleavage factor Im (CFIm) complex.</text>
</comment>
<dbReference type="GO" id="GO:0005737">
    <property type="term" value="C:cytoplasm"/>
    <property type="evidence" value="ECO:0007669"/>
    <property type="project" value="UniProtKB-SubCell"/>
</dbReference>
<accession>S9VNJ2</accession>
<comment type="function">
    <text evidence="1">Component of the cleavage factor Im (CFIm) complex that functions as an activator of the pre-mRNA 3'-end cleavage and polyadenylation processing required for the maturation of pre-mRNA into functional mRNAs. CFIm contributes to the recruitment of multiprotein complexes on specific sequences on the pre-mRNA 3'-end, so called cleavage and polyadenylation signals (pA signals). Most pre-mRNAs contain multiple pA signals, resulting in alternative cleavage and polyadenylation (APA) producing mRNAs with variable 3'-end formation. The CFIm complex acts as a key regulator of cleavage and polyadenylation site choice during APA through its binding to 5'-UGUA-3' elements localized in the 3'-untranslated region (UTR) for a huge number of pre-mRNAs.</text>
</comment>
<keyword evidence="3" id="KW-1185">Reference proteome</keyword>
<dbReference type="EMBL" id="LR877149">
    <property type="protein sequence ID" value="CAD2215895.1"/>
    <property type="molecule type" value="Genomic_DNA"/>
</dbReference>
<evidence type="ECO:0000256" key="1">
    <source>
        <dbReference type="PIRNR" id="PIRNR017888"/>
    </source>
</evidence>
<name>S9VNJ2_9TRYP</name>
<keyword evidence="1" id="KW-0507">mRNA processing</keyword>
<reference evidence="2 3" key="1">
    <citation type="submission" date="2020-08" db="EMBL/GenBank/DDBJ databases">
        <authorList>
            <person name="Newling K."/>
            <person name="Davey J."/>
            <person name="Forrester S."/>
        </authorList>
    </citation>
    <scope>NUCLEOTIDE SEQUENCE [LARGE SCALE GENOMIC DNA]</scope>
    <source>
        <strain evidence="3">Crithidia deanei Carvalho (ATCC PRA-265)</strain>
    </source>
</reference>